<proteinExistence type="predicted"/>
<evidence type="ECO:0000313" key="1">
    <source>
        <dbReference type="EMBL" id="GEU50801.1"/>
    </source>
</evidence>
<gene>
    <name evidence="1" type="ORF">Tci_022779</name>
</gene>
<accession>A0A6L2KMV2</accession>
<evidence type="ECO:0008006" key="2">
    <source>
        <dbReference type="Google" id="ProtNLM"/>
    </source>
</evidence>
<name>A0A6L2KMV2_TANCI</name>
<sequence>MEEIDLTFTPDDPMPPGIEEDDYDSERDILILEELLDNYSLSLLVIVSYHFYIPSFSRPPAKPPDGNTEQKVPIPGLMITLVSNQEKSLDPLSHRSLKIFKLFAKCSMMIHGKNIPILDVPLFYFYPLDQFKYGGELGQAQLPKTSASWEAPHAYHIPINLKTLCQMILSSKSLFPQLQLGIQVCYKLKENSRIEEEIKEKMIVHYSTILKDALPPKEKNPKSFTLPCRINNMYFDKALANLRASVSVMPYSTFTNLGLGKLAPTKLIIELADKIVKRPKGIAENVLVGIGLREQMELDLEARLMGDLKFGDFLELNDFNESLELNDHEMKDLDLEIDDGEIIDEPKDDIVKIRDDDEDFNM</sequence>
<dbReference type="Gene3D" id="2.40.70.10">
    <property type="entry name" value="Acid Proteases"/>
    <property type="match status" value="1"/>
</dbReference>
<protein>
    <recommendedName>
        <fullName evidence="2">Reverse transcriptase domain-containing protein</fullName>
    </recommendedName>
</protein>
<dbReference type="PANTHER" id="PTHR33067:SF9">
    <property type="entry name" value="RNA-DIRECTED DNA POLYMERASE"/>
    <property type="match status" value="1"/>
</dbReference>
<comment type="caution">
    <text evidence="1">The sequence shown here is derived from an EMBL/GenBank/DDBJ whole genome shotgun (WGS) entry which is preliminary data.</text>
</comment>
<dbReference type="EMBL" id="BKCJ010002769">
    <property type="protein sequence ID" value="GEU50801.1"/>
    <property type="molecule type" value="Genomic_DNA"/>
</dbReference>
<dbReference type="PANTHER" id="PTHR33067">
    <property type="entry name" value="RNA-DIRECTED DNA POLYMERASE-RELATED"/>
    <property type="match status" value="1"/>
</dbReference>
<reference evidence="1" key="1">
    <citation type="journal article" date="2019" name="Sci. Rep.">
        <title>Draft genome of Tanacetum cinerariifolium, the natural source of mosquito coil.</title>
        <authorList>
            <person name="Yamashiro T."/>
            <person name="Shiraishi A."/>
            <person name="Satake H."/>
            <person name="Nakayama K."/>
        </authorList>
    </citation>
    <scope>NUCLEOTIDE SEQUENCE</scope>
</reference>
<dbReference type="InterPro" id="IPR021109">
    <property type="entry name" value="Peptidase_aspartic_dom_sf"/>
</dbReference>
<organism evidence="1">
    <name type="scientific">Tanacetum cinerariifolium</name>
    <name type="common">Dalmatian daisy</name>
    <name type="synonym">Chrysanthemum cinerariifolium</name>
    <dbReference type="NCBI Taxonomy" id="118510"/>
    <lineage>
        <taxon>Eukaryota</taxon>
        <taxon>Viridiplantae</taxon>
        <taxon>Streptophyta</taxon>
        <taxon>Embryophyta</taxon>
        <taxon>Tracheophyta</taxon>
        <taxon>Spermatophyta</taxon>
        <taxon>Magnoliopsida</taxon>
        <taxon>eudicotyledons</taxon>
        <taxon>Gunneridae</taxon>
        <taxon>Pentapetalae</taxon>
        <taxon>asterids</taxon>
        <taxon>campanulids</taxon>
        <taxon>Asterales</taxon>
        <taxon>Asteraceae</taxon>
        <taxon>Asteroideae</taxon>
        <taxon>Anthemideae</taxon>
        <taxon>Anthemidinae</taxon>
        <taxon>Tanacetum</taxon>
    </lineage>
</organism>
<dbReference type="AlphaFoldDB" id="A0A6L2KMV2"/>